<proteinExistence type="predicted"/>
<dbReference type="RefSeq" id="XP_047759144.1">
    <property type="nucleotide sequence ID" value="XM_047906944.1"/>
</dbReference>
<dbReference type="Pfam" id="PF13577">
    <property type="entry name" value="SnoaL_4"/>
    <property type="match status" value="1"/>
</dbReference>
<dbReference type="KEGG" id="ffu:CLAFUR5_07796"/>
<reference evidence="2" key="1">
    <citation type="submission" date="2021-12" db="EMBL/GenBank/DDBJ databases">
        <authorList>
            <person name="Zaccaron A."/>
            <person name="Stergiopoulos I."/>
        </authorList>
    </citation>
    <scope>NUCLEOTIDE SEQUENCE</scope>
    <source>
        <strain evidence="2">Race5_Kim</strain>
    </source>
</reference>
<dbReference type="OMA" id="QGPHEGK"/>
<dbReference type="EMBL" id="CP090165">
    <property type="protein sequence ID" value="UJO14778.1"/>
    <property type="molecule type" value="Genomic_DNA"/>
</dbReference>
<feature type="domain" description="SnoaL-like" evidence="1">
    <location>
        <begin position="8"/>
        <end position="138"/>
    </location>
</feature>
<evidence type="ECO:0000259" key="1">
    <source>
        <dbReference type="Pfam" id="PF13577"/>
    </source>
</evidence>
<accession>A0A9Q8LCA0</accession>
<evidence type="ECO:0000313" key="2">
    <source>
        <dbReference type="EMBL" id="UJO14778.1"/>
    </source>
</evidence>
<keyword evidence="3" id="KW-1185">Reference proteome</keyword>
<dbReference type="Gene3D" id="3.10.450.50">
    <property type="match status" value="1"/>
</dbReference>
<protein>
    <recommendedName>
        <fullName evidence="1">SnoaL-like domain-containing protein</fullName>
    </recommendedName>
</protein>
<evidence type="ECO:0000313" key="3">
    <source>
        <dbReference type="Proteomes" id="UP000756132"/>
    </source>
</evidence>
<name>A0A9Q8LCA0_PASFU</name>
<dbReference type="SUPFAM" id="SSF54427">
    <property type="entry name" value="NTF2-like"/>
    <property type="match status" value="1"/>
</dbReference>
<sequence>MSQANSIDYFAIRNTIATYCIALDTKDFQLLRQVFVEDVDAKYPFGGQIRGVQNVANAIQKRLAPITSQHALTTQTIEIAEDGKNAKATTYFTGIHFGQGKWKGQQVTAWGKYNDTLVLTDDKDGLPGASGKWLISKREVEFMGRMGEEGVMDGEDG</sequence>
<reference evidence="2" key="2">
    <citation type="journal article" date="2022" name="Microb. Genom.">
        <title>A chromosome-scale genome assembly of the tomato pathogen Cladosporium fulvum reveals a compartmentalized genome architecture and the presence of a dispensable chromosome.</title>
        <authorList>
            <person name="Zaccaron A.Z."/>
            <person name="Chen L.H."/>
            <person name="Samaras A."/>
            <person name="Stergiopoulos I."/>
        </authorList>
    </citation>
    <scope>NUCLEOTIDE SEQUENCE</scope>
    <source>
        <strain evidence="2">Race5_Kim</strain>
    </source>
</reference>
<dbReference type="GeneID" id="71987674"/>
<dbReference type="AlphaFoldDB" id="A0A9Q8LCA0"/>
<dbReference type="InterPro" id="IPR032710">
    <property type="entry name" value="NTF2-like_dom_sf"/>
</dbReference>
<gene>
    <name evidence="2" type="ORF">CLAFUR5_07796</name>
</gene>
<dbReference type="Proteomes" id="UP000756132">
    <property type="component" value="Chromosome 3"/>
</dbReference>
<dbReference type="OrthoDB" id="2148716at2759"/>
<dbReference type="InterPro" id="IPR037401">
    <property type="entry name" value="SnoaL-like"/>
</dbReference>
<organism evidence="2 3">
    <name type="scientific">Passalora fulva</name>
    <name type="common">Tomato leaf mold</name>
    <name type="synonym">Cladosporium fulvum</name>
    <dbReference type="NCBI Taxonomy" id="5499"/>
    <lineage>
        <taxon>Eukaryota</taxon>
        <taxon>Fungi</taxon>
        <taxon>Dikarya</taxon>
        <taxon>Ascomycota</taxon>
        <taxon>Pezizomycotina</taxon>
        <taxon>Dothideomycetes</taxon>
        <taxon>Dothideomycetidae</taxon>
        <taxon>Mycosphaerellales</taxon>
        <taxon>Mycosphaerellaceae</taxon>
        <taxon>Fulvia</taxon>
    </lineage>
</organism>